<organism evidence="2 3">
    <name type="scientific">Pedobacter kyonggii</name>
    <dbReference type="NCBI Taxonomy" id="1926871"/>
    <lineage>
        <taxon>Bacteria</taxon>
        <taxon>Pseudomonadati</taxon>
        <taxon>Bacteroidota</taxon>
        <taxon>Sphingobacteriia</taxon>
        <taxon>Sphingobacteriales</taxon>
        <taxon>Sphingobacteriaceae</taxon>
        <taxon>Pedobacter</taxon>
    </lineage>
</organism>
<evidence type="ECO:0000313" key="2">
    <source>
        <dbReference type="EMBL" id="TBO44398.1"/>
    </source>
</evidence>
<sequence>MQGINKGRHEQLKNALAQLMNLLDKDMESEQCIQLAGDYRKELEHMYSDYINALAGLEQLVTEYEILYSQVKTQFLAKKLKELKREIRTKHPIYALLAENIQLTYGT</sequence>
<name>A0A4Q9HGN7_9SPHI</name>
<dbReference type="EMBL" id="SIXF01000002">
    <property type="protein sequence ID" value="TBO44398.1"/>
    <property type="molecule type" value="Genomic_DNA"/>
</dbReference>
<gene>
    <name evidence="2" type="ORF">EYS08_03555</name>
</gene>
<dbReference type="Proteomes" id="UP000291819">
    <property type="component" value="Unassembled WGS sequence"/>
</dbReference>
<evidence type="ECO:0000313" key="3">
    <source>
        <dbReference type="Proteomes" id="UP000291819"/>
    </source>
</evidence>
<dbReference type="RefSeq" id="WP_131028473.1">
    <property type="nucleotide sequence ID" value="NZ_SIXF01000002.1"/>
</dbReference>
<protein>
    <submittedName>
        <fullName evidence="2">Uncharacterized protein</fullName>
    </submittedName>
</protein>
<reference evidence="2 3" key="1">
    <citation type="submission" date="2019-02" db="EMBL/GenBank/DDBJ databases">
        <title>Pedobacter kyonggii whole genome sequence analysis.</title>
        <authorList>
            <person name="Dahal R.H."/>
        </authorList>
    </citation>
    <scope>NUCLEOTIDE SEQUENCE [LARGE SCALE GENOMIC DNA]</scope>
    <source>
        <strain evidence="2 3">K-4-11-1</strain>
    </source>
</reference>
<proteinExistence type="predicted"/>
<accession>A0A4Q9HGN7</accession>
<dbReference type="OrthoDB" id="773376at2"/>
<keyword evidence="1" id="KW-0175">Coiled coil</keyword>
<feature type="coiled-coil region" evidence="1">
    <location>
        <begin position="9"/>
        <end position="60"/>
    </location>
</feature>
<keyword evidence="3" id="KW-1185">Reference proteome</keyword>
<dbReference type="AlphaFoldDB" id="A0A4Q9HGN7"/>
<comment type="caution">
    <text evidence="2">The sequence shown here is derived from an EMBL/GenBank/DDBJ whole genome shotgun (WGS) entry which is preliminary data.</text>
</comment>
<evidence type="ECO:0000256" key="1">
    <source>
        <dbReference type="SAM" id="Coils"/>
    </source>
</evidence>